<reference evidence="1" key="1">
    <citation type="submission" date="2020-08" db="EMBL/GenBank/DDBJ databases">
        <title>Multicomponent nature underlies the extraordinary mechanical properties of spider dragline silk.</title>
        <authorList>
            <person name="Kono N."/>
            <person name="Nakamura H."/>
            <person name="Mori M."/>
            <person name="Yoshida Y."/>
            <person name="Ohtoshi R."/>
            <person name="Malay A.D."/>
            <person name="Moran D.A.P."/>
            <person name="Tomita M."/>
            <person name="Numata K."/>
            <person name="Arakawa K."/>
        </authorList>
    </citation>
    <scope>NUCLEOTIDE SEQUENCE</scope>
</reference>
<protein>
    <submittedName>
        <fullName evidence="1">Uncharacterized protein</fullName>
    </submittedName>
</protein>
<proteinExistence type="predicted"/>
<dbReference type="AlphaFoldDB" id="A0A8X7BAT7"/>
<organism evidence="1 2">
    <name type="scientific">Trichonephila clavipes</name>
    <name type="common">Golden silk orbweaver</name>
    <name type="synonym">Nephila clavipes</name>
    <dbReference type="NCBI Taxonomy" id="2585209"/>
    <lineage>
        <taxon>Eukaryota</taxon>
        <taxon>Metazoa</taxon>
        <taxon>Ecdysozoa</taxon>
        <taxon>Arthropoda</taxon>
        <taxon>Chelicerata</taxon>
        <taxon>Arachnida</taxon>
        <taxon>Araneae</taxon>
        <taxon>Araneomorphae</taxon>
        <taxon>Entelegynae</taxon>
        <taxon>Araneoidea</taxon>
        <taxon>Nephilidae</taxon>
        <taxon>Trichonephila</taxon>
    </lineage>
</organism>
<gene>
    <name evidence="1" type="ORF">TNCV_1012071</name>
</gene>
<evidence type="ECO:0000313" key="2">
    <source>
        <dbReference type="Proteomes" id="UP000887159"/>
    </source>
</evidence>
<keyword evidence="2" id="KW-1185">Reference proteome</keyword>
<name>A0A8X7BAT7_TRICX</name>
<dbReference type="Proteomes" id="UP000887159">
    <property type="component" value="Unassembled WGS sequence"/>
</dbReference>
<sequence>MHLKTRAIGHVPGGPSSLINTMSSSFKFGCASCHFLRGCKEEINSELHFFQKARLMFCNNSQRSLWLEVEGSSSGTERTSPVRKCEGVSVDMHSMSESLT</sequence>
<comment type="caution">
    <text evidence="1">The sequence shown here is derived from an EMBL/GenBank/DDBJ whole genome shotgun (WGS) entry which is preliminary data.</text>
</comment>
<accession>A0A8X7BAT7</accession>
<evidence type="ECO:0000313" key="1">
    <source>
        <dbReference type="EMBL" id="GFY24154.1"/>
    </source>
</evidence>
<dbReference type="EMBL" id="BMAU01021369">
    <property type="protein sequence ID" value="GFY24154.1"/>
    <property type="molecule type" value="Genomic_DNA"/>
</dbReference>